<proteinExistence type="predicted"/>
<dbReference type="InterPro" id="IPR015089">
    <property type="entry name" value="UQCR"/>
</dbReference>
<dbReference type="PANTHER" id="PTHR15420:SF2">
    <property type="entry name" value="CYTOCHROME B-C1 COMPLEX SUBUNIT 10"/>
    <property type="match status" value="1"/>
</dbReference>
<organism evidence="1 2">
    <name type="scientific">Asbolus verrucosus</name>
    <name type="common">Desert ironclad beetle</name>
    <dbReference type="NCBI Taxonomy" id="1661398"/>
    <lineage>
        <taxon>Eukaryota</taxon>
        <taxon>Metazoa</taxon>
        <taxon>Ecdysozoa</taxon>
        <taxon>Arthropoda</taxon>
        <taxon>Hexapoda</taxon>
        <taxon>Insecta</taxon>
        <taxon>Pterygota</taxon>
        <taxon>Neoptera</taxon>
        <taxon>Endopterygota</taxon>
        <taxon>Coleoptera</taxon>
        <taxon>Polyphaga</taxon>
        <taxon>Cucujiformia</taxon>
        <taxon>Tenebrionidae</taxon>
        <taxon>Pimeliinae</taxon>
        <taxon>Asbolus</taxon>
    </lineage>
</organism>
<dbReference type="SUPFAM" id="SSF81518">
    <property type="entry name" value="Subunit XI (6.4 kDa protein) of cytochrome bc1 complex (Ubiquinol-cytochrome c reductase)"/>
    <property type="match status" value="1"/>
</dbReference>
<dbReference type="PANTHER" id="PTHR15420">
    <property type="entry name" value="UBIQUINOL-CYTOCHROME C REDUCTASE COMPLEX 6.4 KD PROTEIN"/>
    <property type="match status" value="1"/>
</dbReference>
<gene>
    <name evidence="1" type="ORF">BDFB_005590</name>
</gene>
<name>A0A482V7C8_ASBVE</name>
<dbReference type="GO" id="GO:0005743">
    <property type="term" value="C:mitochondrial inner membrane"/>
    <property type="evidence" value="ECO:0007669"/>
    <property type="project" value="TreeGrafter"/>
</dbReference>
<dbReference type="GO" id="GO:0006122">
    <property type="term" value="P:mitochondrial electron transport, ubiquinol to cytochrome c"/>
    <property type="evidence" value="ECO:0007669"/>
    <property type="project" value="InterPro"/>
</dbReference>
<dbReference type="EMBL" id="QDEB01131785">
    <property type="protein sequence ID" value="RZB39045.1"/>
    <property type="molecule type" value="Genomic_DNA"/>
</dbReference>
<dbReference type="InterPro" id="IPR029027">
    <property type="entry name" value="Single_a-helix_sf"/>
</dbReference>
<dbReference type="Gene3D" id="1.20.5.220">
    <property type="match status" value="1"/>
</dbReference>
<protein>
    <submittedName>
        <fullName evidence="1">UCR 6-4kD domain containing protein</fullName>
    </submittedName>
</protein>
<dbReference type="Pfam" id="PF08997">
    <property type="entry name" value="UCR_6-4kD"/>
    <property type="match status" value="1"/>
</dbReference>
<dbReference type="Proteomes" id="UP000292052">
    <property type="component" value="Unassembled WGS sequence"/>
</dbReference>
<dbReference type="AlphaFoldDB" id="A0A482V7C8"/>
<dbReference type="FunFam" id="1.20.5.220:FF:000005">
    <property type="entry name" value="cytochrome b-c1 complex subunit 10"/>
    <property type="match status" value="1"/>
</dbReference>
<sequence length="63" mass="6943">MSPALRLPGPLRLFGKKHVEIATQWVGSAAAFGATAAIGVCYATDWKLILQYLPFYNGKFKEE</sequence>
<evidence type="ECO:0000313" key="2">
    <source>
        <dbReference type="Proteomes" id="UP000292052"/>
    </source>
</evidence>
<comment type="caution">
    <text evidence="1">The sequence shown here is derived from an EMBL/GenBank/DDBJ whole genome shotgun (WGS) entry which is preliminary data.</text>
</comment>
<keyword evidence="2" id="KW-1185">Reference proteome</keyword>
<evidence type="ECO:0000313" key="1">
    <source>
        <dbReference type="EMBL" id="RZB39045.1"/>
    </source>
</evidence>
<accession>A0A482V7C8</accession>
<dbReference type="STRING" id="1661398.A0A482V7C8"/>
<reference evidence="1 2" key="1">
    <citation type="submission" date="2017-03" db="EMBL/GenBank/DDBJ databases">
        <title>Genome of the blue death feigning beetle - Asbolus verrucosus.</title>
        <authorList>
            <person name="Rider S.D."/>
        </authorList>
    </citation>
    <scope>NUCLEOTIDE SEQUENCE [LARGE SCALE GENOMIC DNA]</scope>
    <source>
        <strain evidence="1">Butters</strain>
        <tissue evidence="1">Head and leg muscle</tissue>
    </source>
</reference>